<accession>A0AAP0HT69</accession>
<keyword evidence="3" id="KW-1185">Reference proteome</keyword>
<proteinExistence type="predicted"/>
<feature type="region of interest" description="Disordered" evidence="1">
    <location>
        <begin position="1"/>
        <end position="24"/>
    </location>
</feature>
<evidence type="ECO:0000313" key="3">
    <source>
        <dbReference type="Proteomes" id="UP001419268"/>
    </source>
</evidence>
<gene>
    <name evidence="2" type="ORF">Scep_023883</name>
</gene>
<organism evidence="2 3">
    <name type="scientific">Stephania cephalantha</name>
    <dbReference type="NCBI Taxonomy" id="152367"/>
    <lineage>
        <taxon>Eukaryota</taxon>
        <taxon>Viridiplantae</taxon>
        <taxon>Streptophyta</taxon>
        <taxon>Embryophyta</taxon>
        <taxon>Tracheophyta</taxon>
        <taxon>Spermatophyta</taxon>
        <taxon>Magnoliopsida</taxon>
        <taxon>Ranunculales</taxon>
        <taxon>Menispermaceae</taxon>
        <taxon>Menispermoideae</taxon>
        <taxon>Cissampelideae</taxon>
        <taxon>Stephania</taxon>
    </lineage>
</organism>
<evidence type="ECO:0008006" key="4">
    <source>
        <dbReference type="Google" id="ProtNLM"/>
    </source>
</evidence>
<name>A0AAP0HT69_9MAGN</name>
<feature type="compositionally biased region" description="Polar residues" evidence="1">
    <location>
        <begin position="1"/>
        <end position="14"/>
    </location>
</feature>
<comment type="caution">
    <text evidence="2">The sequence shown here is derived from an EMBL/GenBank/DDBJ whole genome shotgun (WGS) entry which is preliminary data.</text>
</comment>
<evidence type="ECO:0000313" key="2">
    <source>
        <dbReference type="EMBL" id="KAK9100453.1"/>
    </source>
</evidence>
<sequence>MASSHIVNDKTASNSKDERPEKFKGLDFKRWQQKTIFWLTTMNLANVIREEVPKTDENPITKETMMTIEAWKNSDFLCRNYIRTET</sequence>
<dbReference type="Proteomes" id="UP001419268">
    <property type="component" value="Unassembled WGS sequence"/>
</dbReference>
<feature type="compositionally biased region" description="Basic and acidic residues" evidence="1">
    <location>
        <begin position="15"/>
        <end position="24"/>
    </location>
</feature>
<dbReference type="EMBL" id="JBBNAG010000010">
    <property type="protein sequence ID" value="KAK9100453.1"/>
    <property type="molecule type" value="Genomic_DNA"/>
</dbReference>
<evidence type="ECO:0000256" key="1">
    <source>
        <dbReference type="SAM" id="MobiDB-lite"/>
    </source>
</evidence>
<protein>
    <recommendedName>
        <fullName evidence="4">Zinc finger, CCHC-type</fullName>
    </recommendedName>
</protein>
<reference evidence="2 3" key="1">
    <citation type="submission" date="2024-01" db="EMBL/GenBank/DDBJ databases">
        <title>Genome assemblies of Stephania.</title>
        <authorList>
            <person name="Yang L."/>
        </authorList>
    </citation>
    <scope>NUCLEOTIDE SEQUENCE [LARGE SCALE GENOMIC DNA]</scope>
    <source>
        <strain evidence="2">JXDWG</strain>
        <tissue evidence="2">Leaf</tissue>
    </source>
</reference>
<dbReference type="AlphaFoldDB" id="A0AAP0HT69"/>